<comment type="subunit">
    <text evidence="5">Component of the origin recognition complex (ORC).</text>
</comment>
<keyword evidence="3 5" id="KW-0235">DNA replication</keyword>
<feature type="compositionally biased region" description="Basic residues" evidence="6">
    <location>
        <begin position="81"/>
        <end position="94"/>
    </location>
</feature>
<comment type="similarity">
    <text evidence="2 5">Belongs to the ORC2 family.</text>
</comment>
<evidence type="ECO:0000256" key="5">
    <source>
        <dbReference type="RuleBase" id="RU368084"/>
    </source>
</evidence>
<evidence type="ECO:0000256" key="6">
    <source>
        <dbReference type="SAM" id="MobiDB-lite"/>
    </source>
</evidence>
<dbReference type="GO" id="GO:0003688">
    <property type="term" value="F:DNA replication origin binding"/>
    <property type="evidence" value="ECO:0007669"/>
    <property type="project" value="UniProtKB-UniRule"/>
</dbReference>
<keyword evidence="4 5" id="KW-0539">Nucleus</keyword>
<dbReference type="Pfam" id="PF04084">
    <property type="entry name" value="RecA-like_ORC2"/>
    <property type="match status" value="1"/>
</dbReference>
<gene>
    <name evidence="9" type="primary">ORC2</name>
    <name evidence="9" type="ORF">LTR05_006792</name>
</gene>
<protein>
    <recommendedName>
        <fullName evidence="5">Origin recognition complex subunit 2</fullName>
    </recommendedName>
</protein>
<evidence type="ECO:0000313" key="9">
    <source>
        <dbReference type="EMBL" id="KAK5082911.1"/>
    </source>
</evidence>
<evidence type="ECO:0000259" key="7">
    <source>
        <dbReference type="Pfam" id="PF04084"/>
    </source>
</evidence>
<feature type="compositionally biased region" description="Basic and acidic residues" evidence="6">
    <location>
        <begin position="8"/>
        <end position="24"/>
    </location>
</feature>
<feature type="region of interest" description="Disordered" evidence="6">
    <location>
        <begin position="1"/>
        <end position="104"/>
    </location>
</feature>
<feature type="domain" description="Origin recognition complex subunit 2 winged-helix" evidence="8">
    <location>
        <begin position="426"/>
        <end position="486"/>
    </location>
</feature>
<evidence type="ECO:0000256" key="4">
    <source>
        <dbReference type="ARBA" id="ARBA00023242"/>
    </source>
</evidence>
<evidence type="ECO:0000313" key="10">
    <source>
        <dbReference type="Proteomes" id="UP001309876"/>
    </source>
</evidence>
<accession>A0AAN7SWH0</accession>
<evidence type="ECO:0000256" key="1">
    <source>
        <dbReference type="ARBA" id="ARBA00004123"/>
    </source>
</evidence>
<proteinExistence type="inferred from homology"/>
<organism evidence="9 10">
    <name type="scientific">Lithohypha guttulata</name>
    <dbReference type="NCBI Taxonomy" id="1690604"/>
    <lineage>
        <taxon>Eukaryota</taxon>
        <taxon>Fungi</taxon>
        <taxon>Dikarya</taxon>
        <taxon>Ascomycota</taxon>
        <taxon>Pezizomycotina</taxon>
        <taxon>Eurotiomycetes</taxon>
        <taxon>Chaetothyriomycetidae</taxon>
        <taxon>Chaetothyriales</taxon>
        <taxon>Trichomeriaceae</taxon>
        <taxon>Lithohypha</taxon>
    </lineage>
</organism>
<comment type="caution">
    <text evidence="9">The sequence shown here is derived from an EMBL/GenBank/DDBJ whole genome shotgun (WGS) entry which is preliminary data.</text>
</comment>
<dbReference type="InterPro" id="IPR007220">
    <property type="entry name" value="ORC2"/>
</dbReference>
<dbReference type="Pfam" id="PF24882">
    <property type="entry name" value="WHD_ORC2"/>
    <property type="match status" value="1"/>
</dbReference>
<dbReference type="Proteomes" id="UP001309876">
    <property type="component" value="Unassembled WGS sequence"/>
</dbReference>
<evidence type="ECO:0000259" key="8">
    <source>
        <dbReference type="Pfam" id="PF24882"/>
    </source>
</evidence>
<keyword evidence="10" id="KW-1185">Reference proteome</keyword>
<sequence>MPTMYQERNPRDDLLHQRDIDKSSKMPSAKKRKAQEVAVDLEMSEDQDELDPRLRTIAEDALADTIEVTAREDTALETPSKRGRGRPKGARNKRTPTPDGDIPPEERYFFQTRVGPANQQPTSTNSFSALGLLTHDEYLVESRKYRDAHELEMRYLLKLHARAFPQWQFELDQEFSICLYGWGSKRQLVTNFAEYLCRQAVKKDAPHPKIVVINGYAHKLNVRHVLNTIATALRADPDEEDPAPVRLVGQPQDILDTLMTRLNNASSRIHLFINSIDHVSSPFRTTANQALLARLSAHPMINTLMTCDTPTHNSIFPSNIRDQYSLLFHDATTFAAYDAETNVVDDVNELLGRKGRRVGGSQGVSFVLKSLPENARNLYRLLLSEILTIVNDDEADGTQEPEDEFIDPSLLDATATPRKQHTRSQAAEDIGVEYRTLYQKASEEFICSSDMNFRFLLKEFHDHQMLTTRKDASGTEVLGVPLDRGEMENVLEELVL</sequence>
<dbReference type="GO" id="GO:0006260">
    <property type="term" value="P:DNA replication"/>
    <property type="evidence" value="ECO:0007669"/>
    <property type="project" value="UniProtKB-UniRule"/>
</dbReference>
<evidence type="ECO:0000256" key="3">
    <source>
        <dbReference type="ARBA" id="ARBA00022705"/>
    </source>
</evidence>
<reference evidence="9 10" key="1">
    <citation type="submission" date="2023-08" db="EMBL/GenBank/DDBJ databases">
        <title>Black Yeasts Isolated from many extreme environments.</title>
        <authorList>
            <person name="Coleine C."/>
            <person name="Stajich J.E."/>
            <person name="Selbmann L."/>
        </authorList>
    </citation>
    <scope>NUCLEOTIDE SEQUENCE [LARGE SCALE GENOMIC DNA]</scope>
    <source>
        <strain evidence="9 10">CCFEE 5910</strain>
    </source>
</reference>
<dbReference type="GO" id="GO:0005664">
    <property type="term" value="C:nuclear origin of replication recognition complex"/>
    <property type="evidence" value="ECO:0007669"/>
    <property type="project" value="UniProtKB-UniRule"/>
</dbReference>
<comment type="subcellular location">
    <subcellularLocation>
        <location evidence="1 5">Nucleus</location>
    </subcellularLocation>
</comment>
<comment type="function">
    <text evidence="5">Component of the origin recognition complex (ORC) that binds origins of replication. DNA-binding is ATP-dependent. ORC is required to assemble the pre-replication complex necessary to initiate DNA replication.</text>
</comment>
<dbReference type="InterPro" id="IPR056773">
    <property type="entry name" value="WHD_ORC2"/>
</dbReference>
<evidence type="ECO:0000256" key="2">
    <source>
        <dbReference type="ARBA" id="ARBA00007421"/>
    </source>
</evidence>
<dbReference type="PANTHER" id="PTHR14052">
    <property type="entry name" value="ORIGIN RECOGNITION COMPLEX SUBUNIT 2"/>
    <property type="match status" value="1"/>
</dbReference>
<dbReference type="EMBL" id="JAVRRJ010000007">
    <property type="protein sequence ID" value="KAK5082911.1"/>
    <property type="molecule type" value="Genomic_DNA"/>
</dbReference>
<dbReference type="InterPro" id="IPR056772">
    <property type="entry name" value="RecA-like_ORC2"/>
</dbReference>
<name>A0AAN7SWH0_9EURO</name>
<dbReference type="AlphaFoldDB" id="A0AAN7SWH0"/>
<feature type="domain" description="Origin recognition complex subunit 2 RecA-like" evidence="7">
    <location>
        <begin position="153"/>
        <end position="331"/>
    </location>
</feature>
<dbReference type="PANTHER" id="PTHR14052:SF0">
    <property type="entry name" value="ORIGIN RECOGNITION COMPLEX SUBUNIT 2"/>
    <property type="match status" value="1"/>
</dbReference>